<evidence type="ECO:0000313" key="5">
    <source>
        <dbReference type="Proteomes" id="UP000886845"/>
    </source>
</evidence>
<name>A0A9D1NMA4_9BACT</name>
<dbReference type="PANTHER" id="PTHR23025">
    <property type="entry name" value="TRIACYLGLYCEROL LIPASE"/>
    <property type="match status" value="1"/>
</dbReference>
<dbReference type="GO" id="GO:0019433">
    <property type="term" value="P:triglyceride catabolic process"/>
    <property type="evidence" value="ECO:0007669"/>
    <property type="project" value="TreeGrafter"/>
</dbReference>
<dbReference type="InterPro" id="IPR029058">
    <property type="entry name" value="AB_hydrolase_fold"/>
</dbReference>
<evidence type="ECO:0000256" key="2">
    <source>
        <dbReference type="SAM" id="SignalP"/>
    </source>
</evidence>
<reference evidence="4" key="2">
    <citation type="journal article" date="2021" name="PeerJ">
        <title>Extensive microbial diversity within the chicken gut microbiome revealed by metagenomics and culture.</title>
        <authorList>
            <person name="Gilroy R."/>
            <person name="Ravi A."/>
            <person name="Getino M."/>
            <person name="Pursley I."/>
            <person name="Horton D.L."/>
            <person name="Alikhan N.F."/>
            <person name="Baker D."/>
            <person name="Gharbi K."/>
            <person name="Hall N."/>
            <person name="Watson M."/>
            <person name="Adriaenssens E.M."/>
            <person name="Foster-Nyarko E."/>
            <person name="Jarju S."/>
            <person name="Secka A."/>
            <person name="Antonio M."/>
            <person name="Oren A."/>
            <person name="Chaudhuri R.R."/>
            <person name="La Ragione R."/>
            <person name="Hildebrand F."/>
            <person name="Pallen M.J."/>
        </authorList>
    </citation>
    <scope>NUCLEOTIDE SEQUENCE</scope>
    <source>
        <strain evidence="4">35461</strain>
    </source>
</reference>
<dbReference type="Gene3D" id="3.40.50.1820">
    <property type="entry name" value="alpha/beta hydrolase"/>
    <property type="match status" value="1"/>
</dbReference>
<feature type="domain" description="Alpha/beta hydrolase fold-3" evidence="3">
    <location>
        <begin position="111"/>
        <end position="312"/>
    </location>
</feature>
<dbReference type="AlphaFoldDB" id="A0A9D1NMA4"/>
<feature type="signal peptide" evidence="2">
    <location>
        <begin position="1"/>
        <end position="23"/>
    </location>
</feature>
<organism evidence="4 5">
    <name type="scientific">Candidatus Spyradenecus faecavium</name>
    <dbReference type="NCBI Taxonomy" id="2840947"/>
    <lineage>
        <taxon>Bacteria</taxon>
        <taxon>Pseudomonadati</taxon>
        <taxon>Lentisphaerota</taxon>
        <taxon>Lentisphaeria</taxon>
        <taxon>Lentisphaerales</taxon>
        <taxon>Lentisphaeraceae</taxon>
        <taxon>Lentisphaeraceae incertae sedis</taxon>
        <taxon>Candidatus Spyradenecus</taxon>
    </lineage>
</organism>
<reference evidence="4" key="1">
    <citation type="submission" date="2020-10" db="EMBL/GenBank/DDBJ databases">
        <authorList>
            <person name="Gilroy R."/>
        </authorList>
    </citation>
    <scope>NUCLEOTIDE SEQUENCE</scope>
    <source>
        <strain evidence="4">35461</strain>
    </source>
</reference>
<dbReference type="PROSITE" id="PS01174">
    <property type="entry name" value="LIPASE_GDXG_SER"/>
    <property type="match status" value="1"/>
</dbReference>
<proteinExistence type="predicted"/>
<dbReference type="Proteomes" id="UP000886845">
    <property type="component" value="Unassembled WGS sequence"/>
</dbReference>
<dbReference type="GO" id="GO:0005829">
    <property type="term" value="C:cytosol"/>
    <property type="evidence" value="ECO:0007669"/>
    <property type="project" value="TreeGrafter"/>
</dbReference>
<dbReference type="PANTHER" id="PTHR23025:SF3">
    <property type="entry name" value="HORMONE-SENSITIVE LIPASE"/>
    <property type="match status" value="1"/>
</dbReference>
<keyword evidence="2" id="KW-0732">Signal</keyword>
<dbReference type="EMBL" id="DVOR01000083">
    <property type="protein sequence ID" value="HIV08993.1"/>
    <property type="molecule type" value="Genomic_DNA"/>
</dbReference>
<dbReference type="PROSITE" id="PS51257">
    <property type="entry name" value="PROKAR_LIPOPROTEIN"/>
    <property type="match status" value="1"/>
</dbReference>
<accession>A0A9D1NMA4</accession>
<dbReference type="InterPro" id="IPR013094">
    <property type="entry name" value="AB_hydrolase_3"/>
</dbReference>
<keyword evidence="4" id="KW-0378">Hydrolase</keyword>
<protein>
    <submittedName>
        <fullName evidence="4">Alpha/beta hydrolase fold domain-containing protein</fullName>
    </submittedName>
</protein>
<evidence type="ECO:0000256" key="1">
    <source>
        <dbReference type="PROSITE-ProRule" id="PRU10038"/>
    </source>
</evidence>
<dbReference type="InterPro" id="IPR033140">
    <property type="entry name" value="Lipase_GDXG_put_SER_AS"/>
</dbReference>
<comment type="caution">
    <text evidence="4">The sequence shown here is derived from an EMBL/GenBank/DDBJ whole genome shotgun (WGS) entry which is preliminary data.</text>
</comment>
<sequence length="336" mass="34974">MKRPLRACLSLALAAALFLGCGAPRPAPLSPESDALMAFYADNGPAADAAHVRALEAAAKGDLDALNAWREGLLRPADETAFNAAHAGKVTLSMEGPWVVYAPAAKPVATVIYLHGGGWAVGDARLCEDFCAGLAEQAGVEVWSLNYPLVPEHPFPETPRYVAERVRALRGRFADRPLFVAGDSAGGNLAVAAALLAPGQADGLILAYPALDLGAKAEPEHAQYGDILALTDALMTAFGRLYVDAETAAKDPVASPLVADDAALRALPPVLTLAAECDVLAGQSRRFHARLAGLGRTGDARHVVPGAVHGFLSFPTLKEAQADALDAAAGWIRARL</sequence>
<feature type="active site" evidence="1">
    <location>
        <position position="184"/>
    </location>
</feature>
<feature type="chain" id="PRO_5039247384" evidence="2">
    <location>
        <begin position="24"/>
        <end position="336"/>
    </location>
</feature>
<gene>
    <name evidence="4" type="ORF">IAC79_02620</name>
</gene>
<dbReference type="SUPFAM" id="SSF53474">
    <property type="entry name" value="alpha/beta-Hydrolases"/>
    <property type="match status" value="1"/>
</dbReference>
<dbReference type="GO" id="GO:0004806">
    <property type="term" value="F:triacylglycerol lipase activity"/>
    <property type="evidence" value="ECO:0007669"/>
    <property type="project" value="TreeGrafter"/>
</dbReference>
<dbReference type="GO" id="GO:0004771">
    <property type="term" value="F:sterol ester esterase activity"/>
    <property type="evidence" value="ECO:0007669"/>
    <property type="project" value="TreeGrafter"/>
</dbReference>
<evidence type="ECO:0000259" key="3">
    <source>
        <dbReference type="Pfam" id="PF07859"/>
    </source>
</evidence>
<evidence type="ECO:0000313" key="4">
    <source>
        <dbReference type="EMBL" id="HIV08993.1"/>
    </source>
</evidence>
<dbReference type="Pfam" id="PF07859">
    <property type="entry name" value="Abhydrolase_3"/>
    <property type="match status" value="1"/>
</dbReference>